<dbReference type="GO" id="GO:0043041">
    <property type="term" value="P:amino acid activation for nonribosomal peptide biosynthetic process"/>
    <property type="evidence" value="ECO:0007669"/>
    <property type="project" value="TreeGrafter"/>
</dbReference>
<dbReference type="PROSITE" id="PS00012">
    <property type="entry name" value="PHOSPHOPANTETHEINE"/>
    <property type="match status" value="4"/>
</dbReference>
<dbReference type="Pfam" id="PF00668">
    <property type="entry name" value="Condensation"/>
    <property type="match status" value="5"/>
</dbReference>
<accession>A0A8H5Y4G7</accession>
<feature type="domain" description="Carrier" evidence="7">
    <location>
        <begin position="3640"/>
        <end position="3717"/>
    </location>
</feature>
<feature type="domain" description="Carrier" evidence="7">
    <location>
        <begin position="747"/>
        <end position="834"/>
    </location>
</feature>
<dbReference type="SUPFAM" id="SSF47336">
    <property type="entry name" value="ACP-like"/>
    <property type="match status" value="3"/>
</dbReference>
<dbReference type="CDD" id="cd05930">
    <property type="entry name" value="A_NRPS"/>
    <property type="match status" value="2"/>
</dbReference>
<feature type="region of interest" description="Disordered" evidence="6">
    <location>
        <begin position="3720"/>
        <end position="3740"/>
    </location>
</feature>
<dbReference type="InterPro" id="IPR020845">
    <property type="entry name" value="AMP-binding_CS"/>
</dbReference>
<dbReference type="Pfam" id="PF00501">
    <property type="entry name" value="AMP-binding"/>
    <property type="match status" value="3"/>
</dbReference>
<dbReference type="Gene3D" id="3.30.559.30">
    <property type="entry name" value="Nonribosomal peptide synthetase, condensation domain"/>
    <property type="match status" value="5"/>
</dbReference>
<organism evidence="8 9">
    <name type="scientific">Fusarium mundagurra</name>
    <dbReference type="NCBI Taxonomy" id="1567541"/>
    <lineage>
        <taxon>Eukaryota</taxon>
        <taxon>Fungi</taxon>
        <taxon>Dikarya</taxon>
        <taxon>Ascomycota</taxon>
        <taxon>Pezizomycotina</taxon>
        <taxon>Sordariomycetes</taxon>
        <taxon>Hypocreomycetidae</taxon>
        <taxon>Hypocreales</taxon>
        <taxon>Nectriaceae</taxon>
        <taxon>Fusarium</taxon>
        <taxon>Fusarium fujikuroi species complex</taxon>
    </lineage>
</organism>
<dbReference type="PANTHER" id="PTHR45527:SF2">
    <property type="entry name" value="FERRICROCIN SYNTHETASE (NONRIBOSOMAL PEPTIDE SIDEROPHORE SYNTHASE ) (EUROFUNG)"/>
    <property type="match status" value="1"/>
</dbReference>
<dbReference type="GO" id="GO:0031177">
    <property type="term" value="F:phosphopantetheine binding"/>
    <property type="evidence" value="ECO:0007669"/>
    <property type="project" value="TreeGrafter"/>
</dbReference>
<evidence type="ECO:0000256" key="6">
    <source>
        <dbReference type="SAM" id="MobiDB-lite"/>
    </source>
</evidence>
<dbReference type="GO" id="GO:0005737">
    <property type="term" value="C:cytoplasm"/>
    <property type="evidence" value="ECO:0007669"/>
    <property type="project" value="TreeGrafter"/>
</dbReference>
<dbReference type="PANTHER" id="PTHR45527">
    <property type="entry name" value="NONRIBOSOMAL PEPTIDE SYNTHETASE"/>
    <property type="match status" value="1"/>
</dbReference>
<evidence type="ECO:0000256" key="3">
    <source>
        <dbReference type="ARBA" id="ARBA00022553"/>
    </source>
</evidence>
<dbReference type="InterPro" id="IPR036736">
    <property type="entry name" value="ACP-like_sf"/>
</dbReference>
<gene>
    <name evidence="8" type="ORF">FMUND_11950</name>
</gene>
<reference evidence="8 9" key="1">
    <citation type="submission" date="2020-05" db="EMBL/GenBank/DDBJ databases">
        <title>Identification and distribution of gene clusters putatively required for synthesis of sphingolipid metabolism inhibitors in phylogenetically diverse species of the filamentous fungus Fusarium.</title>
        <authorList>
            <person name="Kim H.-S."/>
            <person name="Busman M."/>
            <person name="Brown D.W."/>
            <person name="Divon H."/>
            <person name="Uhlig S."/>
            <person name="Proctor R.H."/>
        </authorList>
    </citation>
    <scope>NUCLEOTIDE SEQUENCE [LARGE SCALE GENOMIC DNA]</scope>
    <source>
        <strain evidence="8 9">NRRL 66235</strain>
    </source>
</reference>
<dbReference type="OrthoDB" id="416786at2759"/>
<dbReference type="Gene3D" id="1.10.1200.10">
    <property type="entry name" value="ACP-like"/>
    <property type="match status" value="2"/>
</dbReference>
<keyword evidence="9" id="KW-1185">Reference proteome</keyword>
<dbReference type="Pfam" id="PF00550">
    <property type="entry name" value="PP-binding"/>
    <property type="match status" value="3"/>
</dbReference>
<dbReference type="GO" id="GO:0044550">
    <property type="term" value="P:secondary metabolite biosynthetic process"/>
    <property type="evidence" value="ECO:0007669"/>
    <property type="project" value="TreeGrafter"/>
</dbReference>
<evidence type="ECO:0000313" key="8">
    <source>
        <dbReference type="EMBL" id="KAF5705708.1"/>
    </source>
</evidence>
<dbReference type="Gene3D" id="3.30.300.30">
    <property type="match status" value="3"/>
</dbReference>
<dbReference type="Proteomes" id="UP000544331">
    <property type="component" value="Unassembled WGS sequence"/>
</dbReference>
<feature type="compositionally biased region" description="Polar residues" evidence="6">
    <location>
        <begin position="20"/>
        <end position="37"/>
    </location>
</feature>
<feature type="domain" description="Carrier" evidence="7">
    <location>
        <begin position="3060"/>
        <end position="3137"/>
    </location>
</feature>
<dbReference type="Gene3D" id="3.30.559.10">
    <property type="entry name" value="Chloramphenicol acetyltransferase-like domain"/>
    <property type="match status" value="4"/>
</dbReference>
<dbReference type="EMBL" id="JAAOAN010000474">
    <property type="protein sequence ID" value="KAF5705708.1"/>
    <property type="molecule type" value="Genomic_DNA"/>
</dbReference>
<dbReference type="SUPFAM" id="SSF52777">
    <property type="entry name" value="CoA-dependent acyltransferases"/>
    <property type="match status" value="10"/>
</dbReference>
<feature type="domain" description="Carrier" evidence="7">
    <location>
        <begin position="4189"/>
        <end position="4265"/>
    </location>
</feature>
<evidence type="ECO:0000313" key="9">
    <source>
        <dbReference type="Proteomes" id="UP000544331"/>
    </source>
</evidence>
<feature type="region of interest" description="Disordered" evidence="6">
    <location>
        <begin position="3137"/>
        <end position="3162"/>
    </location>
</feature>
<dbReference type="InterPro" id="IPR023213">
    <property type="entry name" value="CAT-like_dom_sf"/>
</dbReference>
<keyword evidence="4" id="KW-0436">Ligase</keyword>
<feature type="compositionally biased region" description="Polar residues" evidence="6">
    <location>
        <begin position="3721"/>
        <end position="3739"/>
    </location>
</feature>
<protein>
    <submittedName>
        <fullName evidence="8">Ferrichrome siderophore peptide synthetase</fullName>
    </submittedName>
</protein>
<dbReference type="FunFam" id="3.40.50.12780:FF:000024">
    <property type="entry name" value="Nonribosomal siderophore peptide synthase SidC"/>
    <property type="match status" value="2"/>
</dbReference>
<dbReference type="GO" id="GO:0016874">
    <property type="term" value="F:ligase activity"/>
    <property type="evidence" value="ECO:0007669"/>
    <property type="project" value="UniProtKB-KW"/>
</dbReference>
<dbReference type="InterPro" id="IPR001242">
    <property type="entry name" value="Condensation_dom"/>
</dbReference>
<dbReference type="GO" id="GO:0016853">
    <property type="term" value="F:isomerase activity"/>
    <property type="evidence" value="ECO:0007669"/>
    <property type="project" value="UniProtKB-KW"/>
</dbReference>
<dbReference type="InterPro" id="IPR045851">
    <property type="entry name" value="AMP-bd_C_sf"/>
</dbReference>
<dbReference type="InterPro" id="IPR009081">
    <property type="entry name" value="PP-bd_ACP"/>
</dbReference>
<evidence type="ECO:0000256" key="1">
    <source>
        <dbReference type="ARBA" id="ARBA00004924"/>
    </source>
</evidence>
<keyword evidence="3" id="KW-0597">Phosphoprotein</keyword>
<evidence type="ECO:0000256" key="4">
    <source>
        <dbReference type="ARBA" id="ARBA00022598"/>
    </source>
</evidence>
<dbReference type="SUPFAM" id="SSF56801">
    <property type="entry name" value="Acetyl-CoA synthetase-like"/>
    <property type="match status" value="3"/>
</dbReference>
<dbReference type="InterPro" id="IPR042099">
    <property type="entry name" value="ANL_N_sf"/>
</dbReference>
<feature type="compositionally biased region" description="Low complexity" evidence="6">
    <location>
        <begin position="3138"/>
        <end position="3153"/>
    </location>
</feature>
<comment type="pathway">
    <text evidence="1">Siderophore biosynthesis.</text>
</comment>
<proteinExistence type="predicted"/>
<dbReference type="PROSITE" id="PS50075">
    <property type="entry name" value="CARRIER"/>
    <property type="match status" value="5"/>
</dbReference>
<dbReference type="Gene3D" id="3.40.50.12780">
    <property type="entry name" value="N-terminal domain of ligase-like"/>
    <property type="match status" value="3"/>
</dbReference>
<keyword evidence="2" id="KW-0596">Phosphopantetheine</keyword>
<dbReference type="FunFam" id="3.30.300.30:FF:000015">
    <property type="entry name" value="Nonribosomal peptide synthase SidD"/>
    <property type="match status" value="1"/>
</dbReference>
<evidence type="ECO:0000256" key="2">
    <source>
        <dbReference type="ARBA" id="ARBA00022450"/>
    </source>
</evidence>
<name>A0A8H5Y4G7_9HYPO</name>
<comment type="caution">
    <text evidence="8">The sequence shown here is derived from an EMBL/GenBank/DDBJ whole genome shotgun (WGS) entry which is preliminary data.</text>
</comment>
<feature type="region of interest" description="Disordered" evidence="6">
    <location>
        <begin position="1"/>
        <end position="38"/>
    </location>
</feature>
<sequence length="4745" mass="517826">MDNAMSMTRPPVTQLRPLHTHQQSTQASQPISWTSSVKPGPDEGTAIKAFVKLVSHVVLDEGENFCIQDTKRGGFILAQYSSSERMELDSFHFVKHENLQDIPSDFSIGEGKILQLHFEEHQLQLRTNASIIPESALRSLGCMLDDILTGSEWTHPSVLNFPPRSEPLSLTYDDKTLTNDGAKNSLLHHQFERRASESPERIAIEYLTDFENGSRVTLTYRQIANAATALAGKIAEACEESTPSLKTVAVLIGTCPELYISYLAALKAGVAFCPIAVDAPRERKEALMADLKPSALLTTTHLLQSESTSFGDSSSETIDVTPFLQACDTQPEQRPTSERMSPNDLAYILYTSGTTGLPKGVAVSHLSASCTISALSAHYGFPQPSSTSKPVRWFQGAAPTFDISLFEIFWTLSTGSTLCCAPREFTLQNIDKVVTTLEADITNVTPSFASLLDPSSISGLMVGGETLNARLLQNFAPYNPTAKDEPSQVPKGIYNGYGPTETAIYCIAQPHVPEGQRGSVIGTPLATCGVLIVQNQTIPQAGDSLKPVPMGAVGELVITGPQVSRVGYLNRPDETAAAFRDDSRWGRVYKAGDRARIVWDKTGSPMVEFLGRLSDDQVKLSGRRVELGEIESVLASKVPAVKETLSCVWKQGAEAGSEKVVSLIVVGSSENFEAVHQACLEASQHHLPDYMRPFKILQVDALPRSASGKADRKEALALVNEMLKTELDDRESTDCGMVESVEPLADPRDVELEQELISIVNTVLGDSTTSDPSITAKTVLAEAGIDSLRAMRILRDIRKRWPGSEDPRLEPSLALLLDNSATIRSIFFPSSQDIDTSSTRARKQARTKAQFEAFSTKHTLEVLDKLSLSKPDIEMILPATSTQSQLAVSFAMDKRNYISHTTLRLRPDVSVTALRDAIETTMLRQPIYRTAMLPCDDDLSPFLQAVLTSDAWQRVSGHSGRIIHRKASGGSISGNAQTWLDLAEEDLSLESHRLYLVQIIDPEEAGSGGLLIISAAHCICDGPSIEVLMTDITRQYSGLEPLSRQGIYDAVFEWASNVSSETDQLWQKALEGWETEPLGAISGNNVKPTSTKTRQHAMVQHTSPIPWKLIESKSRALGGSPLTILQASWAMLLHILSEADTDDVTFGSVLSGRDQFVHGPTFSVVPCRVALPKAQTLRNLVGSLMERSRFAQSHRHTSFGVFKTLPYNTALALQAYPQPEDDGADKAPLLWTEISNPAIRYDFAMFAEVFPTNPSSPDRNGRFDDVVFKLTYRDETFSDTSATCIVKQFAALTETILKSLPDDLVQSLPARINRSLLSAEGTIPVVEEGLDDVAREIRDRAQLLHAQFEDQAASTPDLLALSFYSSLDSAPVEMSYAELDARANGLANILREQDIEIIPICMERSVELYVSVLAILKAGSAWCPIDTTSPVQRRTSLIARAQSKVLLTTTESLPLVEPCLAQDALKDVQVILVDKYNDHSTSVRAKPRNSVSNITGQELAYLLWTSGTTGEPKGVMIQHSAAAQAMRDLQVLVEHDDREQVRTLQLSAYSFDVFVQDLFYTWGLAGSVISGTRELVLGTFTEFIWKSRPTHAHLTPSFGASIAVQELKGSTLQYVTFIGEKLTEDVAEAWAHPDITTRAYNTYGPAENAVVSTMRQFFGKSRDTAKAANVGFPLDHCTAYAVREVETSQGTKRWELVPRYGVGELALGGAQVGKGYLANEAKTTKAFIQGGPGIDERIYLTGDLVRLNDHGFEFLGRNDDLVKITGIRIELSEISAACASLKDDNAAVEHVETLYLQRPGAPACNDNKVVVTFVSVKASNVDTSEIRSQVFKRAKELLPAYMVPGHVVVLDTTMPRTASNKVDRKALQAIYAESDLNVLAGRDDSTQAQGQSHKAKKQWMKDQLSILQTIAGHFNIPTGNLSPDDSLAGLGLSSLQVTKLAWLLRRELKCQVGVLDLMRCESLGELVDVTLSRMPKKAEEMEPPAQTSEIDTSWLASIKKALTDNIKGDMRPSDTQYILPATPMQESLIVETMLEPQAYWAHRVFDLSHLDDIDERQLKRAWAAAARRFDILRTVFVPLTQLDVDGSDNTVSWAREKGIHSTILQLIRQKPSLHWSQIRSEEDQSLDQLAKNLQLELSPTTTIETPWAVTFVGDTKKMMLSMHHALYDAVASDVFLETVTSLYHMESVGDLGGVVQFETGLGLGLLPTPSKRDEAATLWSCRLDEISKTASGGTLNAPFPDLTQSRQKQVQKILMSRKDIPAPFFQSSATATLPTLLQSAFGCVLASYLELGAVVLGHTISQRVLHPDLARVVGPAITTLPLIVRSNAASSEELWKEMVTESAQMFQSTHNLHPVDVKKMLNRGSGSSNAPFPGLFVYHPASNDNPAEARQSMFKEVGQALSLNVEHPLALNIFEANGTIELTGDGRRISQTLLDLLLDQILAQAQAMTEAPGAPLTQLQNRVSKSLLSISGETSSEEAEAVNPTKHVSFHASEHPDWIAVEEVMFQSSDDDEEITSKSITYAQLDKLTNAIATRLIQHEARLQSDDPVAMCLGRDIKSLAVTLAIFRAGFVYLPVDEDLPTARKQLLIRDAGAKLVITTDELVGDLGLDSSNDPPLLLLPDTNDDIATILSWPASEIPSATGVGGYLLYTSGSTGRPKGVRVSNSNLCHFISAFSTRLIEHSPATAQLGGSGKYLNLTSRAFDPHLTQLFVPWHLGHRVVIGKDRTAMMANLKELINELNVTHFGSVPSVLSQLRLRPQDVPSVRVVTTGGEKASNELLNTWAQDTADDRAVLFNFYGPTEVTIGCLGHAVHQDSNARNLGLPLQGLEALLLCPNTGDDSLVIARRGQPGELCIAGPQVAMGYLNRPVEQAKSFQIITLPDGSSKRIYRTGDMMRMMNDGSLEFLGRADQQTKIRGQRLELDEVVGFLKQVADGKGNFDFAAMVASTGDDSSNQQQQLLGFIARKTSSPKGHAEQEVELIEVQDEESASLLEMIEHECQDKLPAFMVPTLVWVSKIPYLAASGKVDTKILARLAKDFLATQQYQDGDGSYSGDVLGPGGSLGEKELLVVAAIEEAVGSSVKASSTSSIQRLGIDSLSAVNLVSLLRKRGFSQLKMTHLLSSSCTVADIARLADDLDSGSPTDSTPLSTPPSTDDLHTPTLNVSDLGPLPEDLDVSNIEAVLPCLPLQSALIARSLVWLSAFNERENVRGHDVPYVAQFSYRLSRGTDIKRWKKTAEEVIASEAMLRTCFLQREDDGQIFQVVLRSLPSSPLSDHGHPADIVSQMNARPPIRLQLSGDDGDEMIVSLNMHHALFDGVAIDSLKNKLEAAYNSQTSSIAAASSLATLSSISNHCSLSDEQLDATRRSWQQLQGVQPCRVGAIDDSNTSGTMARQTLCLGYTTSELNARLKTHSMGPEGAVSASSAFQLAVTLCLTQLTKQPSVVYGFIMSLRPLLDGVASDVDSFVGPCLNTLIRVATINSLDETLPQLAQRVHKSHLDVCQGAMPLVSVDKVQRWSGSEDKLFDSLLSINIMSANEPSDAKPGQMTALPTRSSSDMALAFDVDLHDDGKIMLTLSSAGALNVEQLKDVGRLFEKVVYSCADNTVKVSDVVTSPLTTKTLPAQVSKDSRSDGTSADAPSYNNALSDTQAILSRFVHLSPSELSSKPDSTSLYQLGLDSITVLPFVKSINKSHKTKLSSHAVIKARTIKGVAQLLQGAKAKSPSVSTAKSQSNSERTSSKLSDTELYDRSIERLAKSLMFIATPLQEGMLSASLATDGDAYTYVHAIQLSDYALAHDTPSLDKFFAAVKDTVQACEILRTRFIFTDDDESPWVGIVSPTEQSNRVSWEVQTTVPGRVNLRIHHALYDATSIQSVWSILQDYYRRRLSNYLSDGVDQPRHLYRPFARTVASSQRASIAYWTDSVRDYTYTPLNFPSDDLRASSAVHFSLDPGKLSLLQSKCRDLGVTIKAALQLSWIKVLCESLYRQADVVYGEVLSTDADDDVAIVGPAINTVPLRVKLRDENGCINVSQALALVQKQIDSARGTNSMASLRKVQTLWRSGQDKADTPAALFQSLFVFDGVLGASKASDDSEKLFKSVQAGTVDGTGPAYDDYPLIVSFNIRDNILNGKLRVKLPQEQVDSLGKSLSVALDHIVHGLDVPVVDTKSLNTVNNTPPQEPKVDATEPDMNGLTPTADAALKLVETVIGTRRGGKKIGYSTRLITVGLDSILAIRLSRLLKQQLGLNVSVFEIMKGASVRDIITLPAPSGKPTTNGTGHQPEPLQEGLKSTIAKTLGQPEHLIKSIVPALPGQRSHLELWLHNGKRFFEAPWVYKLPETFDQEQLAACWSELVKTHDVLRTTFTTGISTELYQVTLSEQWSARSRFRALSDSSKAVEELIAEHVSEENSIASDLKEPAIRLSFLEAADGKAIVLRLHHALYDAWSIKAIEQDLNDLLGGSKILEPRQSLEQVIQSIRAIRQPGAEGAYWRRHLAGAQETVLGHNAEHNVLSAHGPQFKTSSNIVPQDRIKSLLQKSSSEVSAALILSYARTLQHFTQKTKPTFGLNHASRSLSSPDGTQALDLTAASIPTLSVTPFSLDLEESSTEDLLGFIQDHLAQLNCFSQADGVRELGPRFNSHLNIIHRHDNVATQNGSATDRPKALERYRLPEPLASDYFTIAEPSSTASTIDGLGVAHLPDHHFFFNVVVSESGDVTVSTSGDQALFDGESAKVADLVDYFLTELSKVSAREG</sequence>
<dbReference type="NCBIfam" id="NF003417">
    <property type="entry name" value="PRK04813.1"/>
    <property type="match status" value="3"/>
</dbReference>
<evidence type="ECO:0000256" key="5">
    <source>
        <dbReference type="ARBA" id="ARBA00023235"/>
    </source>
</evidence>
<dbReference type="InterPro" id="IPR000873">
    <property type="entry name" value="AMP-dep_synth/lig_dom"/>
</dbReference>
<dbReference type="PROSITE" id="PS00455">
    <property type="entry name" value="AMP_BINDING"/>
    <property type="match status" value="3"/>
</dbReference>
<feature type="domain" description="Carrier" evidence="7">
    <location>
        <begin position="1897"/>
        <end position="1974"/>
    </location>
</feature>
<dbReference type="InterPro" id="IPR006162">
    <property type="entry name" value="Ppantetheine_attach_site"/>
</dbReference>
<evidence type="ECO:0000259" key="7">
    <source>
        <dbReference type="PROSITE" id="PS50075"/>
    </source>
</evidence>
<keyword evidence="5" id="KW-0413">Isomerase</keyword>